<dbReference type="EMBL" id="JRRC01508056">
    <property type="protein sequence ID" value="KHG08741.1"/>
    <property type="molecule type" value="Genomic_DNA"/>
</dbReference>
<organism evidence="1 2">
    <name type="scientific">Gossypium arboreum</name>
    <name type="common">Tree cotton</name>
    <name type="synonym">Gossypium nanking</name>
    <dbReference type="NCBI Taxonomy" id="29729"/>
    <lineage>
        <taxon>Eukaryota</taxon>
        <taxon>Viridiplantae</taxon>
        <taxon>Streptophyta</taxon>
        <taxon>Embryophyta</taxon>
        <taxon>Tracheophyta</taxon>
        <taxon>Spermatophyta</taxon>
        <taxon>Magnoliopsida</taxon>
        <taxon>eudicotyledons</taxon>
        <taxon>Gunneridae</taxon>
        <taxon>Pentapetalae</taxon>
        <taxon>rosids</taxon>
        <taxon>malvids</taxon>
        <taxon>Malvales</taxon>
        <taxon>Malvaceae</taxon>
        <taxon>Malvoideae</taxon>
        <taxon>Gossypium</taxon>
    </lineage>
</organism>
<gene>
    <name evidence="1" type="ORF">F383_36157</name>
</gene>
<protein>
    <submittedName>
        <fullName evidence="1">Uncharacterized protein</fullName>
    </submittedName>
</protein>
<name>A0A0B0NCH0_GOSAR</name>
<dbReference type="AlphaFoldDB" id="A0A0B0NCH0"/>
<sequence length="21" mass="2364">MYRDLVFLVICHIGLAKCVGL</sequence>
<proteinExistence type="predicted"/>
<dbReference type="Proteomes" id="UP000032142">
    <property type="component" value="Unassembled WGS sequence"/>
</dbReference>
<evidence type="ECO:0000313" key="2">
    <source>
        <dbReference type="Proteomes" id="UP000032142"/>
    </source>
</evidence>
<evidence type="ECO:0000313" key="1">
    <source>
        <dbReference type="EMBL" id="KHG08741.1"/>
    </source>
</evidence>
<keyword evidence="2" id="KW-1185">Reference proteome</keyword>
<comment type="caution">
    <text evidence="1">The sequence shown here is derived from an EMBL/GenBank/DDBJ whole genome shotgun (WGS) entry which is preliminary data.</text>
</comment>
<accession>A0A0B0NCH0</accession>
<reference evidence="2" key="1">
    <citation type="submission" date="2014-09" db="EMBL/GenBank/DDBJ databases">
        <authorList>
            <person name="Mudge J."/>
            <person name="Ramaraj T."/>
            <person name="Lindquist I.E."/>
            <person name="Bharti A.K."/>
            <person name="Sundararajan A."/>
            <person name="Cameron C.T."/>
            <person name="Woodward J.E."/>
            <person name="May G.D."/>
            <person name="Brubaker C."/>
            <person name="Broadhvest J."/>
            <person name="Wilkins T.A."/>
        </authorList>
    </citation>
    <scope>NUCLEOTIDE SEQUENCE</scope>
    <source>
        <strain evidence="2">cv. AKA8401</strain>
    </source>
</reference>